<keyword evidence="3" id="KW-1185">Reference proteome</keyword>
<evidence type="ECO:0000313" key="3">
    <source>
        <dbReference type="Proteomes" id="UP000800035"/>
    </source>
</evidence>
<feature type="compositionally biased region" description="Basic residues" evidence="1">
    <location>
        <begin position="478"/>
        <end position="497"/>
    </location>
</feature>
<feature type="compositionally biased region" description="Low complexity" evidence="1">
    <location>
        <begin position="275"/>
        <end position="292"/>
    </location>
</feature>
<feature type="compositionally biased region" description="Acidic residues" evidence="1">
    <location>
        <begin position="347"/>
        <end position="394"/>
    </location>
</feature>
<name>A0A6A5TVH0_9PLEO</name>
<feature type="compositionally biased region" description="Basic residues" evidence="1">
    <location>
        <begin position="236"/>
        <end position="250"/>
    </location>
</feature>
<evidence type="ECO:0000256" key="1">
    <source>
        <dbReference type="SAM" id="MobiDB-lite"/>
    </source>
</evidence>
<protein>
    <submittedName>
        <fullName evidence="2">Uncharacterized protein</fullName>
    </submittedName>
</protein>
<feature type="compositionally biased region" description="Polar residues" evidence="1">
    <location>
        <begin position="326"/>
        <end position="336"/>
    </location>
</feature>
<feature type="compositionally biased region" description="Acidic residues" evidence="1">
    <location>
        <begin position="147"/>
        <end position="157"/>
    </location>
</feature>
<feature type="compositionally biased region" description="Acidic residues" evidence="1">
    <location>
        <begin position="524"/>
        <end position="538"/>
    </location>
</feature>
<feature type="compositionally biased region" description="Basic residues" evidence="1">
    <location>
        <begin position="615"/>
        <end position="626"/>
    </location>
</feature>
<dbReference type="AlphaFoldDB" id="A0A6A5TVH0"/>
<dbReference type="OrthoDB" id="3795696at2759"/>
<organism evidence="2 3">
    <name type="scientific">Byssothecium circinans</name>
    <dbReference type="NCBI Taxonomy" id="147558"/>
    <lineage>
        <taxon>Eukaryota</taxon>
        <taxon>Fungi</taxon>
        <taxon>Dikarya</taxon>
        <taxon>Ascomycota</taxon>
        <taxon>Pezizomycotina</taxon>
        <taxon>Dothideomycetes</taxon>
        <taxon>Pleosporomycetidae</taxon>
        <taxon>Pleosporales</taxon>
        <taxon>Massarineae</taxon>
        <taxon>Massarinaceae</taxon>
        <taxon>Byssothecium</taxon>
    </lineage>
</organism>
<feature type="compositionally biased region" description="Basic residues" evidence="1">
    <location>
        <begin position="183"/>
        <end position="195"/>
    </location>
</feature>
<feature type="region of interest" description="Disordered" evidence="1">
    <location>
        <begin position="1"/>
        <end position="22"/>
    </location>
</feature>
<feature type="region of interest" description="Disordered" evidence="1">
    <location>
        <begin position="73"/>
        <end position="210"/>
    </location>
</feature>
<feature type="compositionally biased region" description="Acidic residues" evidence="1">
    <location>
        <begin position="73"/>
        <end position="86"/>
    </location>
</feature>
<dbReference type="Proteomes" id="UP000800035">
    <property type="component" value="Unassembled WGS sequence"/>
</dbReference>
<proteinExistence type="predicted"/>
<accession>A0A6A5TVH0</accession>
<dbReference type="EMBL" id="ML976991">
    <property type="protein sequence ID" value="KAF1956615.1"/>
    <property type="molecule type" value="Genomic_DNA"/>
</dbReference>
<feature type="compositionally biased region" description="Basic residues" evidence="1">
    <location>
        <begin position="400"/>
        <end position="413"/>
    </location>
</feature>
<feature type="compositionally biased region" description="Basic and acidic residues" evidence="1">
    <location>
        <begin position="451"/>
        <end position="463"/>
    </location>
</feature>
<sequence length="626" mass="69092">MAPVAQSTVLDNKNDGPRPRFGSLAAWAKEHGEQEYAMYKKTETTPMSYEEWLASPQIASLYLWHATMDVWNEDTTSDEDSDDEVPEVVLPRQEMPVRPKPVTTNGHGMRPPIKSTASTPRPNSDEVPAESARRKRKPRKPYLSDELIVEDNTEDDKEGSTSLTVEDIPNPTPPAPTATAANGRRKSAGRKKKQFLSKATISADDEEEPASIDAVASAELFDSAAVETPAPLVQKKVPKPKGGKKMRRSFKSQETVAPDDDEDSAPAGVATPKNASALSPDGPGSGSLSSSRRGLRARTAAQQNPYQYNEKLFEDLLSGDGEQRPLRNTASPSKAPTTKLAEVSYPVEEEEADVEADVDNDEDVNDSVEVNADADADLDVDESTTILADEDVPSEEQSNRKGKAHYKGKGRAWKKTESDDDEDFKTLVRPKKVKLLAKQKLGRRKSTHNYAPKEEDRLAREAAVEAAMKAAEEAEQRRKPKKQPKSPKLVRKPRQKKTVTDPATGEEQKRRRRSRKPKISSEFVNDDDDDSDIDEEQEQDHALDPIVDEDDERAKEQEQQSNGVAKGPTVKSSTPKKPAKTKVKTRKSDQSNASKDANMADLDDEDDFSAGQKRTTPRKKTTSAIS</sequence>
<reference evidence="2" key="1">
    <citation type="journal article" date="2020" name="Stud. Mycol.">
        <title>101 Dothideomycetes genomes: a test case for predicting lifestyles and emergence of pathogens.</title>
        <authorList>
            <person name="Haridas S."/>
            <person name="Albert R."/>
            <person name="Binder M."/>
            <person name="Bloem J."/>
            <person name="Labutti K."/>
            <person name="Salamov A."/>
            <person name="Andreopoulos B."/>
            <person name="Baker S."/>
            <person name="Barry K."/>
            <person name="Bills G."/>
            <person name="Bluhm B."/>
            <person name="Cannon C."/>
            <person name="Castanera R."/>
            <person name="Culley D."/>
            <person name="Daum C."/>
            <person name="Ezra D."/>
            <person name="Gonzalez J."/>
            <person name="Henrissat B."/>
            <person name="Kuo A."/>
            <person name="Liang C."/>
            <person name="Lipzen A."/>
            <person name="Lutzoni F."/>
            <person name="Magnuson J."/>
            <person name="Mondo S."/>
            <person name="Nolan M."/>
            <person name="Ohm R."/>
            <person name="Pangilinan J."/>
            <person name="Park H.-J."/>
            <person name="Ramirez L."/>
            <person name="Alfaro M."/>
            <person name="Sun H."/>
            <person name="Tritt A."/>
            <person name="Yoshinaga Y."/>
            <person name="Zwiers L.-H."/>
            <person name="Turgeon B."/>
            <person name="Goodwin S."/>
            <person name="Spatafora J."/>
            <person name="Crous P."/>
            <person name="Grigoriev I."/>
        </authorList>
    </citation>
    <scope>NUCLEOTIDE SEQUENCE</scope>
    <source>
        <strain evidence="2">CBS 675.92</strain>
    </source>
</reference>
<gene>
    <name evidence="2" type="ORF">CC80DRAFT_535264</name>
</gene>
<feature type="compositionally biased region" description="Polar residues" evidence="1">
    <location>
        <begin position="1"/>
        <end position="11"/>
    </location>
</feature>
<feature type="compositionally biased region" description="Basic residues" evidence="1">
    <location>
        <begin position="428"/>
        <end position="447"/>
    </location>
</feature>
<feature type="compositionally biased region" description="Low complexity" evidence="1">
    <location>
        <begin position="566"/>
        <end position="576"/>
    </location>
</feature>
<feature type="region of interest" description="Disordered" evidence="1">
    <location>
        <begin position="225"/>
        <end position="626"/>
    </location>
</feature>
<evidence type="ECO:0000313" key="2">
    <source>
        <dbReference type="EMBL" id="KAF1956615.1"/>
    </source>
</evidence>